<protein>
    <recommendedName>
        <fullName evidence="3">Nuclear receptor-binding factor 2 MIT domain-containing protein</fullName>
    </recommendedName>
</protein>
<dbReference type="InterPro" id="IPR039679">
    <property type="entry name" value="NRBF2"/>
</dbReference>
<dbReference type="OrthoDB" id="3694230at2759"/>
<proteinExistence type="predicted"/>
<accession>A0A9Q0MSA4</accession>
<dbReference type="EMBL" id="WJQU01000004">
    <property type="protein sequence ID" value="KAJ6636049.1"/>
    <property type="molecule type" value="Genomic_DNA"/>
</dbReference>
<evidence type="ECO:0000313" key="1">
    <source>
        <dbReference type="EMBL" id="KAJ6636049.1"/>
    </source>
</evidence>
<sequence>MDKAHFHSRCAEKHLKKRRFDLAIEHQKKTVDFLNFAIKDSVIAKNIECLKLQRDYHEKCQDIILMKKLQFLHEIMMQRERIKSSERENSLNKDVKGTTDNEANIVAAVDCGVEPYSAVVGEDRRVIEDLPPLELPKFDFGNLEMSIRD</sequence>
<comment type="caution">
    <text evidence="1">The sequence shown here is derived from an EMBL/GenBank/DDBJ whole genome shotgun (WGS) entry which is preliminary data.</text>
</comment>
<dbReference type="Gene3D" id="1.20.58.80">
    <property type="entry name" value="Phosphotransferase system, lactose/cellobiose-type IIA subunit"/>
    <property type="match status" value="1"/>
</dbReference>
<keyword evidence="2" id="KW-1185">Reference proteome</keyword>
<evidence type="ECO:0008006" key="3">
    <source>
        <dbReference type="Google" id="ProtNLM"/>
    </source>
</evidence>
<dbReference type="GO" id="GO:0006914">
    <property type="term" value="P:autophagy"/>
    <property type="evidence" value="ECO:0007669"/>
    <property type="project" value="InterPro"/>
</dbReference>
<name>A0A9Q0MSA4_9DIPT</name>
<dbReference type="PANTHER" id="PTHR14964:SF2">
    <property type="entry name" value="NUCLEAR RECEPTOR-BINDING FACTOR 2"/>
    <property type="match status" value="1"/>
</dbReference>
<dbReference type="PANTHER" id="PTHR14964">
    <property type="entry name" value="NUCLEAR RECEPTOR BINDING FACTOR 2"/>
    <property type="match status" value="1"/>
</dbReference>
<dbReference type="AlphaFoldDB" id="A0A9Q0MSA4"/>
<dbReference type="Proteomes" id="UP001151699">
    <property type="component" value="Chromosome C"/>
</dbReference>
<reference evidence="1" key="1">
    <citation type="submission" date="2022-07" db="EMBL/GenBank/DDBJ databases">
        <authorList>
            <person name="Trinca V."/>
            <person name="Uliana J.V.C."/>
            <person name="Torres T.T."/>
            <person name="Ward R.J."/>
            <person name="Monesi N."/>
        </authorList>
    </citation>
    <scope>NUCLEOTIDE SEQUENCE</scope>
    <source>
        <strain evidence="1">HSMRA1968</strain>
        <tissue evidence="1">Whole embryos</tissue>
    </source>
</reference>
<organism evidence="1 2">
    <name type="scientific">Pseudolycoriella hygida</name>
    <dbReference type="NCBI Taxonomy" id="35572"/>
    <lineage>
        <taxon>Eukaryota</taxon>
        <taxon>Metazoa</taxon>
        <taxon>Ecdysozoa</taxon>
        <taxon>Arthropoda</taxon>
        <taxon>Hexapoda</taxon>
        <taxon>Insecta</taxon>
        <taxon>Pterygota</taxon>
        <taxon>Neoptera</taxon>
        <taxon>Endopterygota</taxon>
        <taxon>Diptera</taxon>
        <taxon>Nematocera</taxon>
        <taxon>Sciaroidea</taxon>
        <taxon>Sciaridae</taxon>
        <taxon>Pseudolycoriella</taxon>
    </lineage>
</organism>
<gene>
    <name evidence="1" type="ORF">Bhyg_14636</name>
</gene>
<dbReference type="SUPFAM" id="SSF140361">
    <property type="entry name" value="MIT domain-like"/>
    <property type="match status" value="1"/>
</dbReference>
<evidence type="ECO:0000313" key="2">
    <source>
        <dbReference type="Proteomes" id="UP001151699"/>
    </source>
</evidence>